<keyword evidence="2" id="KW-1185">Reference proteome</keyword>
<dbReference type="AlphaFoldDB" id="A0A1I0R370"/>
<gene>
    <name evidence="1" type="ORF">SAMN04487945_3077</name>
</gene>
<evidence type="ECO:0000313" key="1">
    <source>
        <dbReference type="EMBL" id="SEW34790.1"/>
    </source>
</evidence>
<protein>
    <submittedName>
        <fullName evidence="1">Uncharacterized protein</fullName>
    </submittedName>
</protein>
<dbReference type="Proteomes" id="UP000198518">
    <property type="component" value="Unassembled WGS sequence"/>
</dbReference>
<accession>A0A1I0R370</accession>
<reference evidence="1 2" key="1">
    <citation type="submission" date="2016-10" db="EMBL/GenBank/DDBJ databases">
        <authorList>
            <person name="de Groot N.N."/>
        </authorList>
    </citation>
    <scope>NUCLEOTIDE SEQUENCE [LARGE SCALE GENOMIC DNA]</scope>
    <source>
        <strain evidence="1 2">CGMCC 1.5337</strain>
    </source>
</reference>
<organism evidence="1 2">
    <name type="scientific">Halobacterium jilantaiense</name>
    <dbReference type="NCBI Taxonomy" id="355548"/>
    <lineage>
        <taxon>Archaea</taxon>
        <taxon>Methanobacteriati</taxon>
        <taxon>Methanobacteriota</taxon>
        <taxon>Stenosarchaea group</taxon>
        <taxon>Halobacteria</taxon>
        <taxon>Halobacteriales</taxon>
        <taxon>Halobacteriaceae</taxon>
        <taxon>Halobacterium</taxon>
    </lineage>
</organism>
<sequence>MNEAQKYPDGSVVHVFHMRANRDAYPSGCGYKLYHGATESNPPHRLADRTIR</sequence>
<name>A0A1I0R370_9EURY</name>
<evidence type="ECO:0000313" key="2">
    <source>
        <dbReference type="Proteomes" id="UP000198518"/>
    </source>
</evidence>
<dbReference type="EMBL" id="FOJA01000002">
    <property type="protein sequence ID" value="SEW34790.1"/>
    <property type="molecule type" value="Genomic_DNA"/>
</dbReference>
<proteinExistence type="predicted"/>